<reference evidence="1 2" key="1">
    <citation type="submission" date="2016-10" db="EMBL/GenBank/DDBJ databases">
        <authorList>
            <person name="de Groot N.N."/>
        </authorList>
    </citation>
    <scope>NUCLEOTIDE SEQUENCE [LARGE SCALE GENOMIC DNA]</scope>
    <source>
        <strain evidence="1 2">Nm13</strain>
    </source>
</reference>
<protein>
    <submittedName>
        <fullName evidence="1">Uncharacterized protein</fullName>
    </submittedName>
</protein>
<dbReference type="Proteomes" id="UP000236753">
    <property type="component" value="Unassembled WGS sequence"/>
</dbReference>
<accession>A0A1H5W8K9</accession>
<dbReference type="EMBL" id="FNUX01000017">
    <property type="protein sequence ID" value="SEF95596.1"/>
    <property type="molecule type" value="Genomic_DNA"/>
</dbReference>
<evidence type="ECO:0000313" key="1">
    <source>
        <dbReference type="EMBL" id="SEF95596.1"/>
    </source>
</evidence>
<organism evidence="1 2">
    <name type="scientific">Nitrosomonas ureae</name>
    <dbReference type="NCBI Taxonomy" id="44577"/>
    <lineage>
        <taxon>Bacteria</taxon>
        <taxon>Pseudomonadati</taxon>
        <taxon>Pseudomonadota</taxon>
        <taxon>Betaproteobacteria</taxon>
        <taxon>Nitrosomonadales</taxon>
        <taxon>Nitrosomonadaceae</taxon>
        <taxon>Nitrosomonas</taxon>
    </lineage>
</organism>
<proteinExistence type="predicted"/>
<evidence type="ECO:0000313" key="2">
    <source>
        <dbReference type="Proteomes" id="UP000236753"/>
    </source>
</evidence>
<dbReference type="AlphaFoldDB" id="A0A1H5W8K9"/>
<name>A0A1H5W8K9_9PROT</name>
<gene>
    <name evidence="1" type="ORF">SAMN05216334_1178</name>
</gene>
<sequence length="94" mass="10992">MVPLHNLALWVRFGINFYRLMTQNIQFAILRGLATVVYFQNLNVDSILILRLGGMFTLLDECDVWRSVLQRKITPGEIKKLTIRCHQLNKCSDR</sequence>